<dbReference type="SUPFAM" id="SSF48576">
    <property type="entry name" value="Terpenoid synthases"/>
    <property type="match status" value="1"/>
</dbReference>
<evidence type="ECO:0000313" key="2">
    <source>
        <dbReference type="Proteomes" id="UP000509367"/>
    </source>
</evidence>
<dbReference type="AlphaFoldDB" id="A0A6N1VIC6"/>
<keyword evidence="2" id="KW-1185">Reference proteome</keyword>
<accession>A0A6N1VIC6</accession>
<organism evidence="1 2">
    <name type="scientific">Oricola thermophila</name>
    <dbReference type="NCBI Taxonomy" id="2742145"/>
    <lineage>
        <taxon>Bacteria</taxon>
        <taxon>Pseudomonadati</taxon>
        <taxon>Pseudomonadota</taxon>
        <taxon>Alphaproteobacteria</taxon>
        <taxon>Hyphomicrobiales</taxon>
        <taxon>Ahrensiaceae</taxon>
        <taxon>Oricola</taxon>
    </lineage>
</organism>
<sequence>MASGVSDAFRHCMDELRAGDRERYLSVLFAPAERRPALAALYAYNLELARVRDRVSEPMPGEIRLQWWQEVVSGEREGEGRQHPVAALLLDAVDACGLSRPALANMAEARIFDLYDDPMPDRTALEGYLGETVSALFQMSAQILDPSAAAGAADAAGHAGVAYGIAGLMGHAPLHRARNQVYVPGDVLAAAGTDAAAWLAGEDRDAMARVTTILVSLVHEHLSRAETGLGGLPASLKPAFLPLAVVKPLAARLEKAGAAHAREPVTLSPLRLHWLYLRRVLAGAGG</sequence>
<dbReference type="RefSeq" id="WP_175278414.1">
    <property type="nucleotide sequence ID" value="NZ_CP054836.1"/>
</dbReference>
<dbReference type="InterPro" id="IPR002060">
    <property type="entry name" value="Squ/phyt_synthse"/>
</dbReference>
<proteinExistence type="predicted"/>
<dbReference type="EMBL" id="CP054836">
    <property type="protein sequence ID" value="QKV20524.1"/>
    <property type="molecule type" value="Genomic_DNA"/>
</dbReference>
<protein>
    <submittedName>
        <fullName evidence="1">Phytoene/squalene synthase family protein</fullName>
    </submittedName>
</protein>
<dbReference type="Gene3D" id="1.10.600.10">
    <property type="entry name" value="Farnesyl Diphosphate Synthase"/>
    <property type="match status" value="1"/>
</dbReference>
<evidence type="ECO:0000313" key="1">
    <source>
        <dbReference type="EMBL" id="QKV20524.1"/>
    </source>
</evidence>
<dbReference type="Proteomes" id="UP000509367">
    <property type="component" value="Chromosome"/>
</dbReference>
<dbReference type="KEGG" id="orm:HTY61_04415"/>
<dbReference type="Pfam" id="PF00494">
    <property type="entry name" value="SQS_PSY"/>
    <property type="match status" value="1"/>
</dbReference>
<gene>
    <name evidence="1" type="ORF">HTY61_04415</name>
</gene>
<reference evidence="1 2" key="1">
    <citation type="submission" date="2020-06" db="EMBL/GenBank/DDBJ databases">
        <title>Oricola thermophila sp. nov. isolated from a tidal sediments.</title>
        <authorList>
            <person name="Kwon K.K."/>
            <person name="Yang S.-H."/>
            <person name="Park M.-J."/>
        </authorList>
    </citation>
    <scope>NUCLEOTIDE SEQUENCE [LARGE SCALE GENOMIC DNA]</scope>
    <source>
        <strain evidence="1 2">MEBiC13590</strain>
    </source>
</reference>
<name>A0A6N1VIC6_9HYPH</name>
<dbReference type="InterPro" id="IPR008949">
    <property type="entry name" value="Isoprenoid_synthase_dom_sf"/>
</dbReference>